<dbReference type="Gene3D" id="1.20.1500.10">
    <property type="entry name" value="YheA/YmcA-like"/>
    <property type="match status" value="1"/>
</dbReference>
<protein>
    <submittedName>
        <fullName evidence="1">Membrane protein</fullName>
    </submittedName>
</protein>
<dbReference type="InterPro" id="IPR023378">
    <property type="entry name" value="YheA/YmcA-like_dom_sf"/>
</dbReference>
<name>A0A380JE95_STRDO</name>
<keyword evidence="2" id="KW-1185">Reference proteome</keyword>
<accession>A0A380JE95</accession>
<dbReference type="EMBL" id="UHFA01000002">
    <property type="protein sequence ID" value="SUN35336.1"/>
    <property type="molecule type" value="Genomic_DNA"/>
</dbReference>
<proteinExistence type="predicted"/>
<dbReference type="RefSeq" id="WP_002999541.1">
    <property type="nucleotide sequence ID" value="NZ_UHFA01000002.1"/>
</dbReference>
<evidence type="ECO:0000313" key="1">
    <source>
        <dbReference type="EMBL" id="SUN35336.1"/>
    </source>
</evidence>
<dbReference type="OrthoDB" id="2243283at2"/>
<evidence type="ECO:0000313" key="2">
    <source>
        <dbReference type="Proteomes" id="UP000254082"/>
    </source>
</evidence>
<dbReference type="Proteomes" id="UP000254082">
    <property type="component" value="Unassembled WGS sequence"/>
</dbReference>
<reference evidence="1 2" key="1">
    <citation type="submission" date="2018-06" db="EMBL/GenBank/DDBJ databases">
        <authorList>
            <consortium name="Pathogen Informatics"/>
            <person name="Doyle S."/>
        </authorList>
    </citation>
    <scope>NUCLEOTIDE SEQUENCE [LARGE SCALE GENOMIC DNA]</scope>
    <source>
        <strain evidence="2">NCTC 11391</strain>
    </source>
</reference>
<dbReference type="InterPro" id="IPR016783">
    <property type="entry name" value="Biofilm_formation_YmcA"/>
</dbReference>
<dbReference type="InterPro" id="IPR010368">
    <property type="entry name" value="Com_YlbF"/>
</dbReference>
<dbReference type="AlphaFoldDB" id="A0A380JE95"/>
<organism evidence="1 2">
    <name type="scientific">Streptococcus downei MFe28</name>
    <dbReference type="NCBI Taxonomy" id="764290"/>
    <lineage>
        <taxon>Bacteria</taxon>
        <taxon>Bacillati</taxon>
        <taxon>Bacillota</taxon>
        <taxon>Bacilli</taxon>
        <taxon>Lactobacillales</taxon>
        <taxon>Streptococcaceae</taxon>
        <taxon>Streptococcus</taxon>
    </lineage>
</organism>
<dbReference type="SUPFAM" id="SSF158622">
    <property type="entry name" value="YheA/YmcA-like"/>
    <property type="match status" value="1"/>
</dbReference>
<sequence>MTDLNQAVKKLQTLMAQHESVEAFQAVQAKVKAQPNLNHLAHDMKTYQQEAVLYEKLEKNRAADQSGQAADRLNQELSNLPLVQDYRSKMQDASDLLQYVTKSLEEKINEGLANGKR</sequence>
<gene>
    <name evidence="1" type="primary">ymcA</name>
    <name evidence="1" type="ORF">NCTC11391_00316</name>
</gene>
<dbReference type="PIRSF" id="PIRSF021287">
    <property type="entry name" value="Biofilm_formation_YmcA"/>
    <property type="match status" value="1"/>
</dbReference>
<dbReference type="Pfam" id="PF06133">
    <property type="entry name" value="Com_YlbF"/>
    <property type="match status" value="1"/>
</dbReference>